<keyword evidence="2" id="KW-0732">Signal</keyword>
<feature type="signal peptide" evidence="2">
    <location>
        <begin position="1"/>
        <end position="17"/>
    </location>
</feature>
<feature type="compositionally biased region" description="Low complexity" evidence="1">
    <location>
        <begin position="102"/>
        <end position="116"/>
    </location>
</feature>
<dbReference type="AlphaFoldDB" id="A0A4Y9S3N4"/>
<evidence type="ECO:0000256" key="2">
    <source>
        <dbReference type="SAM" id="SignalP"/>
    </source>
</evidence>
<keyword evidence="4" id="KW-1185">Reference proteome</keyword>
<evidence type="ECO:0000313" key="3">
    <source>
        <dbReference type="EMBL" id="TFW14579.1"/>
    </source>
</evidence>
<name>A0A4Y9S3N4_9CAUL</name>
<protein>
    <submittedName>
        <fullName evidence="3">Uncharacterized protein</fullName>
    </submittedName>
</protein>
<comment type="caution">
    <text evidence="3">The sequence shown here is derived from an EMBL/GenBank/DDBJ whole genome shotgun (WGS) entry which is preliminary data.</text>
</comment>
<feature type="region of interest" description="Disordered" evidence="1">
    <location>
        <begin position="95"/>
        <end position="116"/>
    </location>
</feature>
<feature type="chain" id="PRO_5021213649" evidence="2">
    <location>
        <begin position="18"/>
        <end position="116"/>
    </location>
</feature>
<dbReference type="OrthoDB" id="7206697at2"/>
<dbReference type="Proteomes" id="UP000298216">
    <property type="component" value="Unassembled WGS sequence"/>
</dbReference>
<dbReference type="EMBL" id="SPVH01000002">
    <property type="protein sequence ID" value="TFW14579.1"/>
    <property type="molecule type" value="Genomic_DNA"/>
</dbReference>
<sequence>MLTLLMLALSNAPIVQSAPVADQAIVRSAPGVNRAAMPCPDPLMQAEQRTGDRAGTLLDRSLDDGQARRYLLLDRRDRNNCHLPISYAIPDQPRALGRVFGPSVSTSTSRPSRPGF</sequence>
<evidence type="ECO:0000313" key="4">
    <source>
        <dbReference type="Proteomes" id="UP000298216"/>
    </source>
</evidence>
<proteinExistence type="predicted"/>
<gene>
    <name evidence="3" type="ORF">EGY25_05145</name>
</gene>
<reference evidence="3 4" key="1">
    <citation type="submission" date="2019-03" db="EMBL/GenBank/DDBJ databases">
        <title>Draft genome of Brevundimonas sp. a heavy metal resistant soil bacteria.</title>
        <authorList>
            <person name="Soto J."/>
        </authorList>
    </citation>
    <scope>NUCLEOTIDE SEQUENCE [LARGE SCALE GENOMIC DNA]</scope>
    <source>
        <strain evidence="3 4">B-10</strain>
    </source>
</reference>
<feature type="region of interest" description="Disordered" evidence="1">
    <location>
        <begin position="36"/>
        <end position="60"/>
    </location>
</feature>
<accession>A0A4Y9S3N4</accession>
<organism evidence="3 4">
    <name type="scientific">Brevundimonas intermedia</name>
    <dbReference type="NCBI Taxonomy" id="74315"/>
    <lineage>
        <taxon>Bacteria</taxon>
        <taxon>Pseudomonadati</taxon>
        <taxon>Pseudomonadota</taxon>
        <taxon>Alphaproteobacteria</taxon>
        <taxon>Caulobacterales</taxon>
        <taxon>Caulobacteraceae</taxon>
        <taxon>Brevundimonas</taxon>
    </lineage>
</organism>
<dbReference type="RefSeq" id="WP_135193961.1">
    <property type="nucleotide sequence ID" value="NZ_SPVH01000002.1"/>
</dbReference>
<evidence type="ECO:0000256" key="1">
    <source>
        <dbReference type="SAM" id="MobiDB-lite"/>
    </source>
</evidence>